<sequence length="172" mass="18605">MAIAATLVASIILFLCDTLGMIAFEDKSGANLGVDDERFGGGMIGADDPNDWDPPYLQLPPAFQVPTASSSASTSQKTEALSKDPLGSIHPLDGYPTYLLCPEHEALNLEVAAPKPRPDAHHQPRPSLTTDLLHPEHEALNLLVAAPKPRPDAHLFIFLNFLFDNHCLPHLS</sequence>
<feature type="chain" id="PRO_5023140888" evidence="2">
    <location>
        <begin position="24"/>
        <end position="172"/>
    </location>
</feature>
<reference evidence="3 4" key="1">
    <citation type="submission" date="2019-05" db="EMBL/GenBank/DDBJ databases">
        <title>Emergence of the Ug99 lineage of the wheat stem rust pathogen through somatic hybridization.</title>
        <authorList>
            <person name="Li F."/>
            <person name="Upadhyaya N.M."/>
            <person name="Sperschneider J."/>
            <person name="Matny O."/>
            <person name="Nguyen-Phuc H."/>
            <person name="Mago R."/>
            <person name="Raley C."/>
            <person name="Miller M.E."/>
            <person name="Silverstein K.A.T."/>
            <person name="Henningsen E."/>
            <person name="Hirsch C.D."/>
            <person name="Visser B."/>
            <person name="Pretorius Z.A."/>
            <person name="Steffenson B.J."/>
            <person name="Schwessinger B."/>
            <person name="Dodds P.N."/>
            <person name="Figueroa M."/>
        </authorList>
    </citation>
    <scope>NUCLEOTIDE SEQUENCE [LARGE SCALE GENOMIC DNA]</scope>
    <source>
        <strain evidence="3 4">Ug99</strain>
    </source>
</reference>
<gene>
    <name evidence="3" type="ORF">PGTUg99_025383</name>
</gene>
<keyword evidence="2" id="KW-0732">Signal</keyword>
<name>A0A5B0S6S3_PUCGR</name>
<proteinExistence type="predicted"/>
<dbReference type="EMBL" id="VDEP01000070">
    <property type="protein sequence ID" value="KAA1133851.1"/>
    <property type="molecule type" value="Genomic_DNA"/>
</dbReference>
<dbReference type="Proteomes" id="UP000325313">
    <property type="component" value="Unassembled WGS sequence"/>
</dbReference>
<organism evidence="3 4">
    <name type="scientific">Puccinia graminis f. sp. tritici</name>
    <dbReference type="NCBI Taxonomy" id="56615"/>
    <lineage>
        <taxon>Eukaryota</taxon>
        <taxon>Fungi</taxon>
        <taxon>Dikarya</taxon>
        <taxon>Basidiomycota</taxon>
        <taxon>Pucciniomycotina</taxon>
        <taxon>Pucciniomycetes</taxon>
        <taxon>Pucciniales</taxon>
        <taxon>Pucciniaceae</taxon>
        <taxon>Puccinia</taxon>
    </lineage>
</organism>
<evidence type="ECO:0000256" key="1">
    <source>
        <dbReference type="SAM" id="MobiDB-lite"/>
    </source>
</evidence>
<dbReference type="AlphaFoldDB" id="A0A5B0S6S3"/>
<accession>A0A5B0S6S3</accession>
<comment type="caution">
    <text evidence="3">The sequence shown here is derived from an EMBL/GenBank/DDBJ whole genome shotgun (WGS) entry which is preliminary data.</text>
</comment>
<protein>
    <submittedName>
        <fullName evidence="3">Uncharacterized protein</fullName>
    </submittedName>
</protein>
<evidence type="ECO:0000256" key="2">
    <source>
        <dbReference type="SAM" id="SignalP"/>
    </source>
</evidence>
<evidence type="ECO:0000313" key="4">
    <source>
        <dbReference type="Proteomes" id="UP000325313"/>
    </source>
</evidence>
<evidence type="ECO:0000313" key="3">
    <source>
        <dbReference type="EMBL" id="KAA1133851.1"/>
    </source>
</evidence>
<feature type="signal peptide" evidence="2">
    <location>
        <begin position="1"/>
        <end position="23"/>
    </location>
</feature>
<feature type="region of interest" description="Disordered" evidence="1">
    <location>
        <begin position="66"/>
        <end position="86"/>
    </location>
</feature>